<evidence type="ECO:0000313" key="3">
    <source>
        <dbReference type="Proteomes" id="UP001552299"/>
    </source>
</evidence>
<dbReference type="Proteomes" id="UP001552299">
    <property type="component" value="Unassembled WGS sequence"/>
</dbReference>
<accession>A0ABD0UJQ6</accession>
<protein>
    <submittedName>
        <fullName evidence="2">Uncharacterized protein</fullName>
    </submittedName>
</protein>
<dbReference type="EMBL" id="JANQDX010000013">
    <property type="protein sequence ID" value="KAL0913019.1"/>
    <property type="molecule type" value="Genomic_DNA"/>
</dbReference>
<organism evidence="2 3">
    <name type="scientific">Dendrobium thyrsiflorum</name>
    <name type="common">Pinecone-like raceme dendrobium</name>
    <name type="synonym">Orchid</name>
    <dbReference type="NCBI Taxonomy" id="117978"/>
    <lineage>
        <taxon>Eukaryota</taxon>
        <taxon>Viridiplantae</taxon>
        <taxon>Streptophyta</taxon>
        <taxon>Embryophyta</taxon>
        <taxon>Tracheophyta</taxon>
        <taxon>Spermatophyta</taxon>
        <taxon>Magnoliopsida</taxon>
        <taxon>Liliopsida</taxon>
        <taxon>Asparagales</taxon>
        <taxon>Orchidaceae</taxon>
        <taxon>Epidendroideae</taxon>
        <taxon>Malaxideae</taxon>
        <taxon>Dendrobiinae</taxon>
        <taxon>Dendrobium</taxon>
    </lineage>
</organism>
<dbReference type="AlphaFoldDB" id="A0ABD0UJQ6"/>
<evidence type="ECO:0000256" key="1">
    <source>
        <dbReference type="SAM" id="MobiDB-lite"/>
    </source>
</evidence>
<evidence type="ECO:0000313" key="2">
    <source>
        <dbReference type="EMBL" id="KAL0913019.1"/>
    </source>
</evidence>
<reference evidence="2 3" key="1">
    <citation type="journal article" date="2024" name="Plant Biotechnol. J.">
        <title>Dendrobium thyrsiflorum genome and its molecular insights into genes involved in important horticultural traits.</title>
        <authorList>
            <person name="Chen B."/>
            <person name="Wang J.Y."/>
            <person name="Zheng P.J."/>
            <person name="Li K.L."/>
            <person name="Liang Y.M."/>
            <person name="Chen X.F."/>
            <person name="Zhang C."/>
            <person name="Zhao X."/>
            <person name="He X."/>
            <person name="Zhang G.Q."/>
            <person name="Liu Z.J."/>
            <person name="Xu Q."/>
        </authorList>
    </citation>
    <scope>NUCLEOTIDE SEQUENCE [LARGE SCALE GENOMIC DNA]</scope>
    <source>
        <strain evidence="2">GZMU011</strain>
    </source>
</reference>
<gene>
    <name evidence="2" type="ORF">M5K25_016448</name>
</gene>
<keyword evidence="3" id="KW-1185">Reference proteome</keyword>
<name>A0ABD0UJQ6_DENTH</name>
<comment type="caution">
    <text evidence="2">The sequence shown here is derived from an EMBL/GenBank/DDBJ whole genome shotgun (WGS) entry which is preliminary data.</text>
</comment>
<proteinExistence type="predicted"/>
<feature type="compositionally biased region" description="Basic residues" evidence="1">
    <location>
        <begin position="223"/>
        <end position="232"/>
    </location>
</feature>
<sequence>MEAIKLFDGESDDPPIILDDLIKAEQISCQTFSIAAGQDFCCRPHLLESLEKERESLGDREPCEGIAKVAPSKDSSRLLRSSSLLLGGSKGSLPASGGSKRSWVLCLLQEEAKGVKVLCLTLVGEKSFVRASLLYCGSKRRVTILYLAQYLEGRLRATKINFEYFKRRIAKLGHPSDIATEAHGVMKMGGRALEPARMRNHHRGIAGARRPNREGSQGSHGSLLRKRSRYAM</sequence>
<feature type="region of interest" description="Disordered" evidence="1">
    <location>
        <begin position="204"/>
        <end position="232"/>
    </location>
</feature>